<dbReference type="Gene3D" id="3.90.640.10">
    <property type="entry name" value="Actin, Chain A, domain 4"/>
    <property type="match status" value="1"/>
</dbReference>
<dbReference type="AlphaFoldDB" id="A0AAJ0DCR0"/>
<name>A0AAJ0DCR0_9PEZI</name>
<organism evidence="1 2">
    <name type="scientific">Extremus antarcticus</name>
    <dbReference type="NCBI Taxonomy" id="702011"/>
    <lineage>
        <taxon>Eukaryota</taxon>
        <taxon>Fungi</taxon>
        <taxon>Dikarya</taxon>
        <taxon>Ascomycota</taxon>
        <taxon>Pezizomycotina</taxon>
        <taxon>Dothideomycetes</taxon>
        <taxon>Dothideomycetidae</taxon>
        <taxon>Mycosphaerellales</taxon>
        <taxon>Extremaceae</taxon>
        <taxon>Extremus</taxon>
    </lineage>
</organism>
<dbReference type="CDD" id="cd10170">
    <property type="entry name" value="ASKHA_NBD_HSP70"/>
    <property type="match status" value="1"/>
</dbReference>
<sequence>MKRGEVYLVCDAGGGTTDLNVLKVEAAAKDRMELVPLSWTEGEAVGSTLIDWKIRMLIKERLSHVKHYLTADIDSTVSAMMQDKFERFKCSFGSVGMDVPKLFLPIPSLPHGGVVDSEDARIEDSKMVITREELRAVFDDQIDKMCSIVDGQLKIVEENYATESVSYLILSGGLGSSSYVQSRIKAKYEWGARAIKVLLADEPQLAVVHGLVLSRIQSRRGGPEMYSLRMCPVSFGIICREGQVIRAATGVSESYRLKLDMGKEKEPWRTRVVMSTLPVDRLPRSLKWEGAQNVCGVETILNPRDMKRKNRHWYDIGKEYNRADFEVRVLVGTGLRYEIWSKDGIRSREHDEIEVDWQTIENQLSQRNADEAGLGIYRS</sequence>
<reference evidence="1" key="1">
    <citation type="submission" date="2023-04" db="EMBL/GenBank/DDBJ databases">
        <title>Black Yeasts Isolated from many extreme environments.</title>
        <authorList>
            <person name="Coleine C."/>
            <person name="Stajich J.E."/>
            <person name="Selbmann L."/>
        </authorList>
    </citation>
    <scope>NUCLEOTIDE SEQUENCE</scope>
    <source>
        <strain evidence="1">CCFEE 5312</strain>
    </source>
</reference>
<gene>
    <name evidence="1" type="ORF">LTR09_011067</name>
</gene>
<dbReference type="Proteomes" id="UP001271007">
    <property type="component" value="Unassembled WGS sequence"/>
</dbReference>
<dbReference type="EMBL" id="JAWDJX010000060">
    <property type="protein sequence ID" value="KAK3047562.1"/>
    <property type="molecule type" value="Genomic_DNA"/>
</dbReference>
<evidence type="ECO:0000313" key="1">
    <source>
        <dbReference type="EMBL" id="KAK3047562.1"/>
    </source>
</evidence>
<protein>
    <submittedName>
        <fullName evidence="1">Uncharacterized protein</fullName>
    </submittedName>
</protein>
<keyword evidence="2" id="KW-1185">Reference proteome</keyword>
<accession>A0AAJ0DCR0</accession>
<dbReference type="PANTHER" id="PTHR42749:SF1">
    <property type="entry name" value="CELL SHAPE-DETERMINING PROTEIN MREB"/>
    <property type="match status" value="1"/>
</dbReference>
<dbReference type="PANTHER" id="PTHR42749">
    <property type="entry name" value="CELL SHAPE-DETERMINING PROTEIN MREB"/>
    <property type="match status" value="1"/>
</dbReference>
<dbReference type="InterPro" id="IPR043129">
    <property type="entry name" value="ATPase_NBD"/>
</dbReference>
<comment type="caution">
    <text evidence="1">The sequence shown here is derived from an EMBL/GenBank/DDBJ whole genome shotgun (WGS) entry which is preliminary data.</text>
</comment>
<proteinExistence type="predicted"/>
<evidence type="ECO:0000313" key="2">
    <source>
        <dbReference type="Proteomes" id="UP001271007"/>
    </source>
</evidence>
<dbReference type="SUPFAM" id="SSF53067">
    <property type="entry name" value="Actin-like ATPase domain"/>
    <property type="match status" value="1"/>
</dbReference>
<dbReference type="Gene3D" id="3.30.420.40">
    <property type="match status" value="1"/>
</dbReference>